<dbReference type="Proteomes" id="UP000664534">
    <property type="component" value="Unassembled WGS sequence"/>
</dbReference>
<comment type="similarity">
    <text evidence="2">Belongs to the AB hydrolase superfamily. Epoxide hydrolase family.</text>
</comment>
<dbReference type="InterPro" id="IPR029058">
    <property type="entry name" value="AB_hydrolase_fold"/>
</dbReference>
<evidence type="ECO:0000259" key="3">
    <source>
        <dbReference type="Pfam" id="PF00561"/>
    </source>
</evidence>
<dbReference type="PRINTS" id="PR00412">
    <property type="entry name" value="EPOXHYDRLASE"/>
</dbReference>
<keyword evidence="5" id="KW-1185">Reference proteome</keyword>
<reference evidence="4" key="1">
    <citation type="submission" date="2021-03" db="EMBL/GenBank/DDBJ databases">
        <authorList>
            <person name="Tagirdzhanova G."/>
        </authorList>
    </citation>
    <scope>NUCLEOTIDE SEQUENCE</scope>
</reference>
<dbReference type="SUPFAM" id="SSF53474">
    <property type="entry name" value="alpha/beta-Hydrolases"/>
    <property type="match status" value="1"/>
</dbReference>
<evidence type="ECO:0000313" key="5">
    <source>
        <dbReference type="Proteomes" id="UP000664534"/>
    </source>
</evidence>
<dbReference type="GO" id="GO:0016787">
    <property type="term" value="F:hydrolase activity"/>
    <property type="evidence" value="ECO:0007669"/>
    <property type="project" value="UniProtKB-KW"/>
</dbReference>
<accession>A0A8H3FB01</accession>
<dbReference type="Pfam" id="PF00561">
    <property type="entry name" value="Abhydrolase_1"/>
    <property type="match status" value="1"/>
</dbReference>
<gene>
    <name evidence="4" type="ORF">IMSHALPRED_003594</name>
</gene>
<dbReference type="InterPro" id="IPR000639">
    <property type="entry name" value="Epox_hydrolase-like"/>
</dbReference>
<name>A0A8H3FB01_9LECA</name>
<feature type="domain" description="AB hydrolase-1" evidence="3">
    <location>
        <begin position="2"/>
        <end position="161"/>
    </location>
</feature>
<dbReference type="AlphaFoldDB" id="A0A8H3FB01"/>
<comment type="caution">
    <text evidence="4">The sequence shown here is derived from an EMBL/GenBank/DDBJ whole genome shotgun (WGS) entry which is preliminary data.</text>
</comment>
<proteinExistence type="inferred from homology"/>
<evidence type="ECO:0000256" key="2">
    <source>
        <dbReference type="ARBA" id="ARBA00038334"/>
    </source>
</evidence>
<evidence type="ECO:0000256" key="1">
    <source>
        <dbReference type="ARBA" id="ARBA00022801"/>
    </source>
</evidence>
<dbReference type="OrthoDB" id="408373at2759"/>
<keyword evidence="1" id="KW-0378">Hydrolase</keyword>
<dbReference type="PRINTS" id="PR00111">
    <property type="entry name" value="ABHYDROLASE"/>
</dbReference>
<dbReference type="PANTHER" id="PTHR43329">
    <property type="entry name" value="EPOXIDE HYDROLASE"/>
    <property type="match status" value="1"/>
</dbReference>
<protein>
    <recommendedName>
        <fullName evidence="3">AB hydrolase-1 domain-containing protein</fullName>
    </recommendedName>
</protein>
<dbReference type="Gene3D" id="3.40.50.1820">
    <property type="entry name" value="alpha/beta hydrolase"/>
    <property type="match status" value="1"/>
</dbReference>
<dbReference type="InterPro" id="IPR000073">
    <property type="entry name" value="AB_hydrolase_1"/>
</dbReference>
<sequence>MLLEAGYRVVCPDIMGFGRTDAPHIDQASDMAYYSFKRAADDIKELARQMGCETIILGGHDWGGAIVYRTALWHPELVSHLFTVCTPYWAPTKTHAPLASLVETRLPNWGYQLRLASGDVENRIVSKPDIKQFLNAVYGGRGPNGEAGFSHTKGPLYEHLPKLNRTPLMGEELLEFYGAEYERHGLRGTLNWYRNREQNFNDELRLERKTIDVPVLFIQATNDAALRTLFP</sequence>
<organism evidence="4 5">
    <name type="scientific">Imshaugia aleurites</name>
    <dbReference type="NCBI Taxonomy" id="172621"/>
    <lineage>
        <taxon>Eukaryota</taxon>
        <taxon>Fungi</taxon>
        <taxon>Dikarya</taxon>
        <taxon>Ascomycota</taxon>
        <taxon>Pezizomycotina</taxon>
        <taxon>Lecanoromycetes</taxon>
        <taxon>OSLEUM clade</taxon>
        <taxon>Lecanoromycetidae</taxon>
        <taxon>Lecanorales</taxon>
        <taxon>Lecanorineae</taxon>
        <taxon>Parmeliaceae</taxon>
        <taxon>Imshaugia</taxon>
    </lineage>
</organism>
<evidence type="ECO:0000313" key="4">
    <source>
        <dbReference type="EMBL" id="CAF9917481.1"/>
    </source>
</evidence>
<dbReference type="EMBL" id="CAJPDT010000018">
    <property type="protein sequence ID" value="CAF9917481.1"/>
    <property type="molecule type" value="Genomic_DNA"/>
</dbReference>